<dbReference type="Proteomes" id="UP000509548">
    <property type="component" value="Chromosome 2"/>
</dbReference>
<proteinExistence type="predicted"/>
<accession>A0A9Q6S752</accession>
<dbReference type="EMBL" id="CP015959">
    <property type="protein sequence ID" value="QLB65736.1"/>
    <property type="molecule type" value="Genomic_DNA"/>
</dbReference>
<organism evidence="2 3">
    <name type="scientific">Paraburkholderia caribensis</name>
    <dbReference type="NCBI Taxonomy" id="75105"/>
    <lineage>
        <taxon>Bacteria</taxon>
        <taxon>Pseudomonadati</taxon>
        <taxon>Pseudomonadota</taxon>
        <taxon>Betaproteobacteria</taxon>
        <taxon>Burkholderiales</taxon>
        <taxon>Burkholderiaceae</taxon>
        <taxon>Paraburkholderia</taxon>
    </lineage>
</organism>
<gene>
    <name evidence="2" type="ORF">A9O66_25655</name>
</gene>
<dbReference type="Pfam" id="PF14834">
    <property type="entry name" value="GST_C_4"/>
    <property type="match status" value="1"/>
</dbReference>
<dbReference type="InterPro" id="IPR034338">
    <property type="entry name" value="GST_4_C"/>
</dbReference>
<protein>
    <recommendedName>
        <fullName evidence="1">Glutathione S-transferases subfamily 4 C-terminal domain-containing protein</fullName>
    </recommendedName>
</protein>
<sequence>MSSANSLPLSPGAQSLFDEWCIADLDLALMLNRLVLNGDDVPEHLADYARHQWQRPSAQRWVQLQRPPL</sequence>
<dbReference type="SUPFAM" id="SSF47616">
    <property type="entry name" value="GST C-terminal domain-like"/>
    <property type="match status" value="1"/>
</dbReference>
<reference evidence="2 3" key="1">
    <citation type="journal article" date="2014" name="Genome Announc.">
        <title>Draft Genome Sequence of the Haloacid-Degrading Burkholderia caribensis Strain MBA4.</title>
        <authorList>
            <person name="Pan Y."/>
            <person name="Kong K.F."/>
            <person name="Tsang J.S."/>
        </authorList>
    </citation>
    <scope>NUCLEOTIDE SEQUENCE [LARGE SCALE GENOMIC DNA]</scope>
    <source>
        <strain evidence="2 3">852011</strain>
    </source>
</reference>
<feature type="domain" description="Glutathione S-transferases subfamily 4 C-terminal" evidence="1">
    <location>
        <begin position="11"/>
        <end position="64"/>
    </location>
</feature>
<evidence type="ECO:0000313" key="3">
    <source>
        <dbReference type="Proteomes" id="UP000509548"/>
    </source>
</evidence>
<name>A0A9Q6S752_9BURK</name>
<evidence type="ECO:0000259" key="1">
    <source>
        <dbReference type="Pfam" id="PF14834"/>
    </source>
</evidence>
<evidence type="ECO:0000313" key="2">
    <source>
        <dbReference type="EMBL" id="QLB65736.1"/>
    </source>
</evidence>
<dbReference type="Gene3D" id="1.20.1050.10">
    <property type="match status" value="1"/>
</dbReference>
<dbReference type="InterPro" id="IPR036282">
    <property type="entry name" value="Glutathione-S-Trfase_C_sf"/>
</dbReference>
<dbReference type="AlphaFoldDB" id="A0A9Q6S752"/>